<dbReference type="Proteomes" id="UP000652219">
    <property type="component" value="Unassembled WGS sequence"/>
</dbReference>
<feature type="compositionally biased region" description="Basic and acidic residues" evidence="1">
    <location>
        <begin position="652"/>
        <end position="673"/>
    </location>
</feature>
<sequence>MCDTESQVHYVELTRKHLLDSLHQAPGTYLTYAGLDDGHIQRYARDSLREYFEDLQALEGVIQRLCEKAEGVFLWVALAVKSQQLGALSMDDPEELARRLDQLPRGLSELYSKMWERLNESKEIYGEQGAKYLNLMILSTRLLDHPTGLSEMLFAIRPKLRYKSFQSADPLFLGDLEDAQEKLIIWVTVRSAGLIELHDGKWYRYFVFVHRSALEFLENTPKGLEIRGLDKSLPEDSVLSLIEARLASFKYISDADRLENMTAQIHSRTNIIPKIHEICGDQFSLLFFLMKVARLFEDGHVSYVNYTNFMAHAESTYSAYLLLAERYPRRVCRESTSRTSGDYLGFLTTCGFSEYLAVKFEQYSRASKISPKYLEYIRTEICYSQTQAFGNDVDRAWLPERLNRSREWLSRSYPGPWYSHPSSLFGGRERTATGLVHTRLLRCLSEWVTYTEYAFEPATFHEIIHNLPSDHRVLFGIPWPRLTEGFERYGWSRADHVFFDSIMLIYLEISVKVLVKLHRIMSVRPASPAEECRQLLLKVLEEEKGKESSLALFIQTWKRPPPPGKWLKIFPQQFFRFKTKEDRKYVTDAAMLYFVQGLASGDGESLANFVETRLEENGFDKTSIADFDSVLVERGHGYYPSPQNPWPPVVSEDLRRQPSETAEEDSHRDVGENLAKKEREREYVLASGRIRGVVDGEGFVVTSVTDIWGAF</sequence>
<proteinExistence type="predicted"/>
<dbReference type="EMBL" id="WIGN01000390">
    <property type="protein sequence ID" value="KAF6795389.1"/>
    <property type="molecule type" value="Genomic_DNA"/>
</dbReference>
<name>A0A8H6ISI0_9PEZI</name>
<evidence type="ECO:0000313" key="3">
    <source>
        <dbReference type="Proteomes" id="UP000652219"/>
    </source>
</evidence>
<dbReference type="AlphaFoldDB" id="A0A8H6ISI0"/>
<evidence type="ECO:0000256" key="1">
    <source>
        <dbReference type="SAM" id="MobiDB-lite"/>
    </source>
</evidence>
<keyword evidence="3" id="KW-1185">Reference proteome</keyword>
<dbReference type="PANTHER" id="PTHR10039">
    <property type="entry name" value="AMELOGENIN"/>
    <property type="match status" value="1"/>
</dbReference>
<accession>A0A8H6ISI0</accession>
<organism evidence="2 3">
    <name type="scientific">Colletotrichum sojae</name>
    <dbReference type="NCBI Taxonomy" id="2175907"/>
    <lineage>
        <taxon>Eukaryota</taxon>
        <taxon>Fungi</taxon>
        <taxon>Dikarya</taxon>
        <taxon>Ascomycota</taxon>
        <taxon>Pezizomycotina</taxon>
        <taxon>Sordariomycetes</taxon>
        <taxon>Hypocreomycetidae</taxon>
        <taxon>Glomerellales</taxon>
        <taxon>Glomerellaceae</taxon>
        <taxon>Colletotrichum</taxon>
        <taxon>Colletotrichum orchidearum species complex</taxon>
    </lineage>
</organism>
<gene>
    <name evidence="2" type="ORF">CSOJ01_13452</name>
</gene>
<feature type="region of interest" description="Disordered" evidence="1">
    <location>
        <begin position="642"/>
        <end position="673"/>
    </location>
</feature>
<evidence type="ECO:0000313" key="2">
    <source>
        <dbReference type="EMBL" id="KAF6795389.1"/>
    </source>
</evidence>
<reference evidence="2 3" key="1">
    <citation type="journal article" date="2020" name="Phytopathology">
        <title>Genome Sequence Resources of Colletotrichum truncatum, C. plurivorum, C. musicola, and C. sojae: Four Species Pathogenic to Soybean (Glycine max).</title>
        <authorList>
            <person name="Rogerio F."/>
            <person name="Boufleur T.R."/>
            <person name="Ciampi-Guillardi M."/>
            <person name="Sukno S.A."/>
            <person name="Thon M.R."/>
            <person name="Massola Junior N.S."/>
            <person name="Baroncelli R."/>
        </authorList>
    </citation>
    <scope>NUCLEOTIDE SEQUENCE [LARGE SCALE GENOMIC DNA]</scope>
    <source>
        <strain evidence="2 3">LFN0009</strain>
    </source>
</reference>
<dbReference type="PANTHER" id="PTHR10039:SF5">
    <property type="entry name" value="NACHT DOMAIN-CONTAINING PROTEIN"/>
    <property type="match status" value="1"/>
</dbReference>
<protein>
    <submittedName>
        <fullName evidence="2">Uncharacterized protein</fullName>
    </submittedName>
</protein>
<comment type="caution">
    <text evidence="2">The sequence shown here is derived from an EMBL/GenBank/DDBJ whole genome shotgun (WGS) entry which is preliminary data.</text>
</comment>